<dbReference type="EMBL" id="FTMD01000013">
    <property type="protein sequence ID" value="SIR34201.1"/>
    <property type="molecule type" value="Genomic_DNA"/>
</dbReference>
<dbReference type="InterPro" id="IPR011009">
    <property type="entry name" value="Kinase-like_dom_sf"/>
</dbReference>
<organism evidence="2 3">
    <name type="scientific">Aromatoleum tolulyticum</name>
    <dbReference type="NCBI Taxonomy" id="34027"/>
    <lineage>
        <taxon>Bacteria</taxon>
        <taxon>Pseudomonadati</taxon>
        <taxon>Pseudomonadota</taxon>
        <taxon>Betaproteobacteria</taxon>
        <taxon>Rhodocyclales</taxon>
        <taxon>Rhodocyclaceae</taxon>
        <taxon>Aromatoleum</taxon>
    </lineage>
</organism>
<gene>
    <name evidence="2" type="ORF">SAMN05421829_11390</name>
</gene>
<sequence length="220" mass="24868">MTPLNREAFSALRKGATVIEADPRGEKVLRLADGSFLKLFRRKRFLSSALFFPPADCFRRNAEALAARGIPCPQVLESYDLDSERKTAVRYWPLPGDTIRSLLPGLDTDARSALLLRLAGFIARLHDEGIYFRSLHLGNVLLMPDGAFGLIDVSDMSVQRAPISRHKRVRNFRHVFRYKADTRLINEVGALRFLTHYNAASGIHLEPEHMTRMPNLNRAG</sequence>
<evidence type="ECO:0000313" key="2">
    <source>
        <dbReference type="EMBL" id="SIR34201.1"/>
    </source>
</evidence>
<feature type="domain" description="Aminoglycoside phosphotransferase" evidence="1">
    <location>
        <begin position="54"/>
        <end position="127"/>
    </location>
</feature>
<reference evidence="3" key="1">
    <citation type="submission" date="2017-01" db="EMBL/GenBank/DDBJ databases">
        <authorList>
            <person name="Varghese N."/>
            <person name="Submissions S."/>
        </authorList>
    </citation>
    <scope>NUCLEOTIDE SEQUENCE [LARGE SCALE GENOMIC DNA]</scope>
    <source>
        <strain evidence="3">ATCC 51758</strain>
    </source>
</reference>
<protein>
    <recommendedName>
        <fullName evidence="1">Aminoglycoside phosphotransferase domain-containing protein</fullName>
    </recommendedName>
</protein>
<dbReference type="Proteomes" id="UP000186819">
    <property type="component" value="Unassembled WGS sequence"/>
</dbReference>
<name>A0A1N7A5D0_9RHOO</name>
<dbReference type="Pfam" id="PF01636">
    <property type="entry name" value="APH"/>
    <property type="match status" value="1"/>
</dbReference>
<evidence type="ECO:0000259" key="1">
    <source>
        <dbReference type="Pfam" id="PF01636"/>
    </source>
</evidence>
<dbReference type="OrthoDB" id="8534453at2"/>
<dbReference type="AlphaFoldDB" id="A0A1N7A5D0"/>
<accession>A0A1N7A5D0</accession>
<dbReference type="SUPFAM" id="SSF56112">
    <property type="entry name" value="Protein kinase-like (PK-like)"/>
    <property type="match status" value="1"/>
</dbReference>
<dbReference type="InterPro" id="IPR002575">
    <property type="entry name" value="Aminoglycoside_PTrfase"/>
</dbReference>
<dbReference type="RefSeq" id="WP_076603519.1">
    <property type="nucleotide sequence ID" value="NZ_FTMD01000013.1"/>
</dbReference>
<proteinExistence type="predicted"/>
<keyword evidence="3" id="KW-1185">Reference proteome</keyword>
<dbReference type="STRING" id="34027.SAMN05421829_11390"/>
<evidence type="ECO:0000313" key="3">
    <source>
        <dbReference type="Proteomes" id="UP000186819"/>
    </source>
</evidence>